<dbReference type="SUPFAM" id="SSF48452">
    <property type="entry name" value="TPR-like"/>
    <property type="match status" value="1"/>
</dbReference>
<feature type="region of interest" description="Disordered" evidence="4">
    <location>
        <begin position="393"/>
        <end position="419"/>
    </location>
</feature>
<evidence type="ECO:0008006" key="7">
    <source>
        <dbReference type="Google" id="ProtNLM"/>
    </source>
</evidence>
<accession>A0AAD7H650</accession>
<dbReference type="GO" id="GO:0000978">
    <property type="term" value="F:RNA polymerase II cis-regulatory region sequence-specific DNA binding"/>
    <property type="evidence" value="ECO:0007669"/>
    <property type="project" value="TreeGrafter"/>
</dbReference>
<dbReference type="Pfam" id="PF13181">
    <property type="entry name" value="TPR_8"/>
    <property type="match status" value="1"/>
</dbReference>
<protein>
    <recommendedName>
        <fullName evidence="7">TPR-like protein</fullName>
    </recommendedName>
</protein>
<organism evidence="5 6">
    <name type="scientific">Mycena maculata</name>
    <dbReference type="NCBI Taxonomy" id="230809"/>
    <lineage>
        <taxon>Eukaryota</taxon>
        <taxon>Fungi</taxon>
        <taxon>Dikarya</taxon>
        <taxon>Basidiomycota</taxon>
        <taxon>Agaricomycotina</taxon>
        <taxon>Agaricomycetes</taxon>
        <taxon>Agaricomycetidae</taxon>
        <taxon>Agaricales</taxon>
        <taxon>Marasmiineae</taxon>
        <taxon>Mycenaceae</taxon>
        <taxon>Mycena</taxon>
    </lineage>
</organism>
<dbReference type="GO" id="GO:0000122">
    <property type="term" value="P:negative regulation of transcription by RNA polymerase II"/>
    <property type="evidence" value="ECO:0007669"/>
    <property type="project" value="TreeGrafter"/>
</dbReference>
<feature type="repeat" description="TPR" evidence="3">
    <location>
        <begin position="149"/>
        <end position="182"/>
    </location>
</feature>
<dbReference type="Proteomes" id="UP001215280">
    <property type="component" value="Unassembled WGS sequence"/>
</dbReference>
<feature type="compositionally biased region" description="Basic residues" evidence="4">
    <location>
        <begin position="468"/>
        <end position="490"/>
    </location>
</feature>
<dbReference type="InterPro" id="IPR051630">
    <property type="entry name" value="Corepressor-Demethylase"/>
</dbReference>
<dbReference type="GO" id="GO:0005634">
    <property type="term" value="C:nucleus"/>
    <property type="evidence" value="ECO:0007669"/>
    <property type="project" value="UniProtKB-SubCell"/>
</dbReference>
<evidence type="ECO:0000256" key="1">
    <source>
        <dbReference type="ARBA" id="ARBA00004123"/>
    </source>
</evidence>
<keyword evidence="6" id="KW-1185">Reference proteome</keyword>
<feature type="compositionally biased region" description="Polar residues" evidence="4">
    <location>
        <begin position="540"/>
        <end position="551"/>
    </location>
</feature>
<evidence type="ECO:0000256" key="3">
    <source>
        <dbReference type="PROSITE-ProRule" id="PRU00339"/>
    </source>
</evidence>
<evidence type="ECO:0000256" key="4">
    <source>
        <dbReference type="SAM" id="MobiDB-lite"/>
    </source>
</evidence>
<dbReference type="Gene3D" id="1.25.40.1040">
    <property type="match status" value="1"/>
</dbReference>
<gene>
    <name evidence="5" type="ORF">DFH07DRAFT_1018823</name>
</gene>
<dbReference type="PROSITE" id="PS50005">
    <property type="entry name" value="TPR"/>
    <property type="match status" value="1"/>
</dbReference>
<dbReference type="PANTHER" id="PTHR14017:SF1">
    <property type="entry name" value="LD02225P"/>
    <property type="match status" value="1"/>
</dbReference>
<feature type="region of interest" description="Disordered" evidence="4">
    <location>
        <begin position="462"/>
        <end position="594"/>
    </location>
</feature>
<proteinExistence type="predicted"/>
<dbReference type="PANTHER" id="PTHR14017">
    <property type="entry name" value="LYSINE-SPECIFIC DEMETHYLASE"/>
    <property type="match status" value="1"/>
</dbReference>
<feature type="region of interest" description="Disordered" evidence="4">
    <location>
        <begin position="758"/>
        <end position="787"/>
    </location>
</feature>
<dbReference type="Gene3D" id="1.25.40.10">
    <property type="entry name" value="Tetratricopeptide repeat domain"/>
    <property type="match status" value="1"/>
</dbReference>
<keyword evidence="3" id="KW-0802">TPR repeat</keyword>
<dbReference type="SMART" id="SM00028">
    <property type="entry name" value="TPR"/>
    <property type="match status" value="3"/>
</dbReference>
<comment type="subcellular location">
    <subcellularLocation>
        <location evidence="1">Nucleus</location>
    </subcellularLocation>
</comment>
<feature type="compositionally biased region" description="Low complexity" evidence="4">
    <location>
        <begin position="403"/>
        <end position="419"/>
    </location>
</feature>
<evidence type="ECO:0000313" key="6">
    <source>
        <dbReference type="Proteomes" id="UP001215280"/>
    </source>
</evidence>
<evidence type="ECO:0000256" key="2">
    <source>
        <dbReference type="ARBA" id="ARBA00023242"/>
    </source>
</evidence>
<dbReference type="InterPro" id="IPR011990">
    <property type="entry name" value="TPR-like_helical_dom_sf"/>
</dbReference>
<feature type="region of interest" description="Disordered" evidence="4">
    <location>
        <begin position="259"/>
        <end position="336"/>
    </location>
</feature>
<dbReference type="EMBL" id="JARJLG010000413">
    <property type="protein sequence ID" value="KAJ7712912.1"/>
    <property type="molecule type" value="Genomic_DNA"/>
</dbReference>
<dbReference type="GO" id="GO:0031490">
    <property type="term" value="F:chromatin DNA binding"/>
    <property type="evidence" value="ECO:0007669"/>
    <property type="project" value="TreeGrafter"/>
</dbReference>
<dbReference type="AlphaFoldDB" id="A0AAD7H650"/>
<dbReference type="GO" id="GO:0017053">
    <property type="term" value="C:transcription repressor complex"/>
    <property type="evidence" value="ECO:0007669"/>
    <property type="project" value="TreeGrafter"/>
</dbReference>
<feature type="compositionally biased region" description="Low complexity" evidence="4">
    <location>
        <begin position="584"/>
        <end position="594"/>
    </location>
</feature>
<dbReference type="InterPro" id="IPR019734">
    <property type="entry name" value="TPR_rpt"/>
</dbReference>
<reference evidence="5" key="1">
    <citation type="submission" date="2023-03" db="EMBL/GenBank/DDBJ databases">
        <title>Massive genome expansion in bonnet fungi (Mycena s.s.) driven by repeated elements and novel gene families across ecological guilds.</title>
        <authorList>
            <consortium name="Lawrence Berkeley National Laboratory"/>
            <person name="Harder C.B."/>
            <person name="Miyauchi S."/>
            <person name="Viragh M."/>
            <person name="Kuo A."/>
            <person name="Thoen E."/>
            <person name="Andreopoulos B."/>
            <person name="Lu D."/>
            <person name="Skrede I."/>
            <person name="Drula E."/>
            <person name="Henrissat B."/>
            <person name="Morin E."/>
            <person name="Kohler A."/>
            <person name="Barry K."/>
            <person name="LaButti K."/>
            <person name="Morin E."/>
            <person name="Salamov A."/>
            <person name="Lipzen A."/>
            <person name="Mereny Z."/>
            <person name="Hegedus B."/>
            <person name="Baldrian P."/>
            <person name="Stursova M."/>
            <person name="Weitz H."/>
            <person name="Taylor A."/>
            <person name="Grigoriev I.V."/>
            <person name="Nagy L.G."/>
            <person name="Martin F."/>
            <person name="Kauserud H."/>
        </authorList>
    </citation>
    <scope>NUCLEOTIDE SEQUENCE</scope>
    <source>
        <strain evidence="5">CBHHK188m</strain>
    </source>
</reference>
<feature type="compositionally biased region" description="Basic and acidic residues" evidence="4">
    <location>
        <begin position="509"/>
        <end position="539"/>
    </location>
</feature>
<feature type="compositionally biased region" description="Polar residues" evidence="4">
    <location>
        <begin position="771"/>
        <end position="787"/>
    </location>
</feature>
<feature type="compositionally biased region" description="Polar residues" evidence="4">
    <location>
        <begin position="558"/>
        <end position="574"/>
    </location>
</feature>
<evidence type="ECO:0000313" key="5">
    <source>
        <dbReference type="EMBL" id="KAJ7712912.1"/>
    </source>
</evidence>
<comment type="caution">
    <text evidence="5">The sequence shown here is derived from an EMBL/GenBank/DDBJ whole genome shotgun (WGS) entry which is preliminary data.</text>
</comment>
<sequence>MTRSCGILTLLASSSSNSNRSGPRLSGAAFDICLELLLLSISAFLHEFHGAKPSMRPENHQGAPRVRCLHPRNFNLSDSMLLGAAFSNHLEPSIARREGANARARRHPSHAKVLQQLGWLYHQDGSSFQNQDLAIQYLTKSLEADPSDAQSWYLLGRAYMAGQKYNKAYEAYQQAVYRDGRNPTFWCSISVLTVTRSTCIPRAIRINPYISEVWFDLGSLYESCNNQISDAIDAYARASELDPSNPVISQRLALLKNAQATGGQRPVFRTDSRGPPSEISLPPPSQVGAGRSSPGPFRGGPPPPIILDEKPAPPPSRPPAADSRGRDPQRAPAPPRVVLYAPPAFGVHVPALPQQPHPLAAAPIPAVPLFVARAAKWSRPTPALAAYLPRARTNPHGRASRDGLGAPPAAGGAWARLGPARAPRAPPAAFWLGQRVPRPHAAVAVAASGWLLTPRVPLARITAAARPSRPRARRTPHTSRPRAIGRRSHPARCPPSCRPRTRALPPAAHAEHSRRYDPRYDSGRDRRDSYESERSDSRGTTRPTRPCSSTAPGMAEASSRSHAQHLSAQRLSNDSAHRPPSSPHRPLMSPTTALMSPTTTTVEDAVLAPPSASDCRGAFYGFRIAKMRATPAIVKLGRAKEPRKRRAQWAHQCRGERHRWLTYYWEVPFYKKFEKIIHCHYKAAGAWVVPDRCRFCTVRHQEKFGLKACGGVRGLVRVVEYYLGRLNWPVISKYFQKETVDTTIDVLKPRDACNAEDSGIGSNLRIEAPSIPTSNPASNPSTENTLNGIVLTPDDAVERTLPHHFVPELAGALEGVHAAQAQAQAEHEQKRRRSP</sequence>
<keyword evidence="2" id="KW-0539">Nucleus</keyword>
<name>A0AAD7H650_9AGAR</name>